<name>A0AAD5YIF3_9APHY</name>
<protein>
    <submittedName>
        <fullName evidence="2">Uncharacterized protein</fullName>
    </submittedName>
</protein>
<keyword evidence="3" id="KW-1185">Reference proteome</keyword>
<gene>
    <name evidence="2" type="ORF">NLI96_g3997</name>
</gene>
<feature type="region of interest" description="Disordered" evidence="1">
    <location>
        <begin position="25"/>
        <end position="50"/>
    </location>
</feature>
<dbReference type="AlphaFoldDB" id="A0AAD5YIF3"/>
<sequence length="174" mass="18902">MVRSQGKASSKGKVGVRAFHITLVTHTPAPIPPQRQRAARPPKQPSAPTERAYCSFVDPVTGIKCPKSVSRGGDLRRHYYTHLEAEDRPIQYKCTELLDGGKPCTYWGTQSSNLKTHIRTPKSQFHVATSLSTSSATLKFASVGSAARAHSRDIAKTTTESTKKALGSGVAEER</sequence>
<accession>A0AAD5YIF3</accession>
<dbReference type="Gene3D" id="3.30.160.60">
    <property type="entry name" value="Classic Zinc Finger"/>
    <property type="match status" value="1"/>
</dbReference>
<comment type="caution">
    <text evidence="2">The sequence shown here is derived from an EMBL/GenBank/DDBJ whole genome shotgun (WGS) entry which is preliminary data.</text>
</comment>
<organism evidence="2 3">
    <name type="scientific">Meripilus lineatus</name>
    <dbReference type="NCBI Taxonomy" id="2056292"/>
    <lineage>
        <taxon>Eukaryota</taxon>
        <taxon>Fungi</taxon>
        <taxon>Dikarya</taxon>
        <taxon>Basidiomycota</taxon>
        <taxon>Agaricomycotina</taxon>
        <taxon>Agaricomycetes</taxon>
        <taxon>Polyporales</taxon>
        <taxon>Meripilaceae</taxon>
        <taxon>Meripilus</taxon>
    </lineage>
</organism>
<dbReference type="Proteomes" id="UP001212997">
    <property type="component" value="Unassembled WGS sequence"/>
</dbReference>
<dbReference type="EMBL" id="JANAWD010000111">
    <property type="protein sequence ID" value="KAJ3486761.1"/>
    <property type="molecule type" value="Genomic_DNA"/>
</dbReference>
<evidence type="ECO:0000256" key="1">
    <source>
        <dbReference type="SAM" id="MobiDB-lite"/>
    </source>
</evidence>
<evidence type="ECO:0000313" key="3">
    <source>
        <dbReference type="Proteomes" id="UP001212997"/>
    </source>
</evidence>
<feature type="region of interest" description="Disordered" evidence="1">
    <location>
        <begin position="153"/>
        <end position="174"/>
    </location>
</feature>
<proteinExistence type="predicted"/>
<evidence type="ECO:0000313" key="2">
    <source>
        <dbReference type="EMBL" id="KAJ3486761.1"/>
    </source>
</evidence>
<reference evidence="2" key="1">
    <citation type="submission" date="2022-07" db="EMBL/GenBank/DDBJ databases">
        <title>Genome Sequence of Physisporinus lineatus.</title>
        <authorList>
            <person name="Buettner E."/>
        </authorList>
    </citation>
    <scope>NUCLEOTIDE SEQUENCE</scope>
    <source>
        <strain evidence="2">VT162</strain>
    </source>
</reference>